<dbReference type="AlphaFoldDB" id="A0A9W6NX34"/>
<dbReference type="Proteomes" id="UP001143463">
    <property type="component" value="Unassembled WGS sequence"/>
</dbReference>
<accession>A0A9W6NX34</accession>
<gene>
    <name evidence="1" type="ORF">GCM10017577_36200</name>
</gene>
<comment type="caution">
    <text evidence="1">The sequence shown here is derived from an EMBL/GenBank/DDBJ whole genome shotgun (WGS) entry which is preliminary data.</text>
</comment>
<keyword evidence="2" id="KW-1185">Reference proteome</keyword>
<dbReference type="EMBL" id="BSFQ01000014">
    <property type="protein sequence ID" value="GLL12479.1"/>
    <property type="molecule type" value="Genomic_DNA"/>
</dbReference>
<proteinExistence type="predicted"/>
<organism evidence="1 2">
    <name type="scientific">Pseudonocardia halophobica</name>
    <dbReference type="NCBI Taxonomy" id="29401"/>
    <lineage>
        <taxon>Bacteria</taxon>
        <taxon>Bacillati</taxon>
        <taxon>Actinomycetota</taxon>
        <taxon>Actinomycetes</taxon>
        <taxon>Pseudonocardiales</taxon>
        <taxon>Pseudonocardiaceae</taxon>
        <taxon>Pseudonocardia</taxon>
    </lineage>
</organism>
<name>A0A9W6NX34_9PSEU</name>
<protein>
    <submittedName>
        <fullName evidence="1">Uncharacterized protein</fullName>
    </submittedName>
</protein>
<sequence>MSGSDAEKDERSDAGDPVCWLHRLCPTCGAMPTDDPAAPPDRCWRCGEPFAEG</sequence>
<evidence type="ECO:0000313" key="2">
    <source>
        <dbReference type="Proteomes" id="UP001143463"/>
    </source>
</evidence>
<evidence type="ECO:0000313" key="1">
    <source>
        <dbReference type="EMBL" id="GLL12479.1"/>
    </source>
</evidence>
<reference evidence="1" key="1">
    <citation type="journal article" date="2014" name="Int. J. Syst. Evol. Microbiol.">
        <title>Complete genome sequence of Corynebacterium casei LMG S-19264T (=DSM 44701T), isolated from a smear-ripened cheese.</title>
        <authorList>
            <consortium name="US DOE Joint Genome Institute (JGI-PGF)"/>
            <person name="Walter F."/>
            <person name="Albersmeier A."/>
            <person name="Kalinowski J."/>
            <person name="Ruckert C."/>
        </authorList>
    </citation>
    <scope>NUCLEOTIDE SEQUENCE</scope>
    <source>
        <strain evidence="1">VKM Ac-1069</strain>
    </source>
</reference>
<dbReference type="RefSeq" id="WP_156067719.1">
    <property type="nucleotide sequence ID" value="NZ_BAAAUZ010000029.1"/>
</dbReference>
<reference evidence="1" key="2">
    <citation type="submission" date="2023-01" db="EMBL/GenBank/DDBJ databases">
        <authorList>
            <person name="Sun Q."/>
            <person name="Evtushenko L."/>
        </authorList>
    </citation>
    <scope>NUCLEOTIDE SEQUENCE</scope>
    <source>
        <strain evidence="1">VKM Ac-1069</strain>
    </source>
</reference>